<keyword evidence="2" id="KW-1185">Reference proteome</keyword>
<evidence type="ECO:0000313" key="1">
    <source>
        <dbReference type="EMBL" id="KAL2836177.1"/>
    </source>
</evidence>
<organism evidence="1 2">
    <name type="scientific">Aspergillus pseudodeflectus</name>
    <dbReference type="NCBI Taxonomy" id="176178"/>
    <lineage>
        <taxon>Eukaryota</taxon>
        <taxon>Fungi</taxon>
        <taxon>Dikarya</taxon>
        <taxon>Ascomycota</taxon>
        <taxon>Pezizomycotina</taxon>
        <taxon>Eurotiomycetes</taxon>
        <taxon>Eurotiomycetidae</taxon>
        <taxon>Eurotiales</taxon>
        <taxon>Aspergillaceae</taxon>
        <taxon>Aspergillus</taxon>
        <taxon>Aspergillus subgen. Nidulantes</taxon>
    </lineage>
</organism>
<comment type="caution">
    <text evidence="1">The sequence shown here is derived from an EMBL/GenBank/DDBJ whole genome shotgun (WGS) entry which is preliminary data.</text>
</comment>
<name>A0ABR4J8V9_9EURO</name>
<dbReference type="RefSeq" id="XP_070891971.1">
    <property type="nucleotide sequence ID" value="XM_071049143.1"/>
</dbReference>
<dbReference type="EMBL" id="JBFXLR010000122">
    <property type="protein sequence ID" value="KAL2836177.1"/>
    <property type="molecule type" value="Genomic_DNA"/>
</dbReference>
<sequence length="195" mass="21873">MHTNPSPVFCNSIPAVKELHALPSTPESTTIPFKNSLRSQPIVVEDCHIVILIGTAHQLPTHYPHEAQLRTTRRKGRNKGPARPSLRLILRLSGTPSRDSVEVPWHEIAQPTCKKAGMIYPQINQFASKETVSKLIHPKTSLRRSVVAFRHLRKIVRCRLRQLALSMQASFRQRTCDEAESSLTASDCSPCSLVE</sequence>
<evidence type="ECO:0000313" key="2">
    <source>
        <dbReference type="Proteomes" id="UP001610444"/>
    </source>
</evidence>
<reference evidence="1 2" key="1">
    <citation type="submission" date="2024-07" db="EMBL/GenBank/DDBJ databases">
        <title>Section-level genome sequencing and comparative genomics of Aspergillus sections Usti and Cavernicolus.</title>
        <authorList>
            <consortium name="Lawrence Berkeley National Laboratory"/>
            <person name="Nybo J.L."/>
            <person name="Vesth T.C."/>
            <person name="Theobald S."/>
            <person name="Frisvad J.C."/>
            <person name="Larsen T.O."/>
            <person name="Kjaerboelling I."/>
            <person name="Rothschild-Mancinelli K."/>
            <person name="Lyhne E.K."/>
            <person name="Kogle M.E."/>
            <person name="Barry K."/>
            <person name="Clum A."/>
            <person name="Na H."/>
            <person name="Ledsgaard L."/>
            <person name="Lin J."/>
            <person name="Lipzen A."/>
            <person name="Kuo A."/>
            <person name="Riley R."/>
            <person name="Mondo S."/>
            <person name="LaButti K."/>
            <person name="Haridas S."/>
            <person name="Pangalinan J."/>
            <person name="Salamov A.A."/>
            <person name="Simmons B.A."/>
            <person name="Magnuson J.K."/>
            <person name="Chen J."/>
            <person name="Drula E."/>
            <person name="Henrissat B."/>
            <person name="Wiebenga A."/>
            <person name="Lubbers R.J."/>
            <person name="Gomes A.C."/>
            <person name="Macurrencykelacurrency M.R."/>
            <person name="Stajich J."/>
            <person name="Grigoriev I.V."/>
            <person name="Mortensen U.H."/>
            <person name="De vries R.P."/>
            <person name="Baker S.E."/>
            <person name="Andersen M.R."/>
        </authorList>
    </citation>
    <scope>NUCLEOTIDE SEQUENCE [LARGE SCALE GENOMIC DNA]</scope>
    <source>
        <strain evidence="1 2">CBS 756.74</strain>
    </source>
</reference>
<dbReference type="GeneID" id="98164307"/>
<gene>
    <name evidence="1" type="ORF">BJX68DRAFT_42134</name>
</gene>
<accession>A0ABR4J8V9</accession>
<proteinExistence type="predicted"/>
<dbReference type="Proteomes" id="UP001610444">
    <property type="component" value="Unassembled WGS sequence"/>
</dbReference>
<protein>
    <submittedName>
        <fullName evidence="1">Uncharacterized protein</fullName>
    </submittedName>
</protein>